<dbReference type="Gene3D" id="3.60.10.10">
    <property type="entry name" value="Endonuclease/exonuclease/phosphatase"/>
    <property type="match status" value="1"/>
</dbReference>
<dbReference type="STRING" id="56780.SYN_01581"/>
<dbReference type="SUPFAM" id="SSF56219">
    <property type="entry name" value="DNase I-like"/>
    <property type="match status" value="1"/>
</dbReference>
<name>Q2LW15_SYNAS</name>
<keyword evidence="2" id="KW-0255">Endonuclease</keyword>
<reference evidence="2 3" key="1">
    <citation type="journal article" date="2007" name="Proc. Natl. Acad. Sci. U.S.A.">
        <title>The genome of Syntrophus aciditrophicus: life at the thermodynamic limit of microbial growth.</title>
        <authorList>
            <person name="McInerney M.J."/>
            <person name="Rohlin L."/>
            <person name="Mouttaki H."/>
            <person name="Kim U."/>
            <person name="Krupp R.S."/>
            <person name="Rios-Hernandez L."/>
            <person name="Sieber J."/>
            <person name="Struchtemeyer C.G."/>
            <person name="Bhattacharyya A."/>
            <person name="Campbell J.W."/>
            <person name="Gunsalus R.P."/>
        </authorList>
    </citation>
    <scope>NUCLEOTIDE SEQUENCE [LARGE SCALE GENOMIC DNA]</scope>
    <source>
        <strain evidence="2 3">SB</strain>
    </source>
</reference>
<accession>Q2LW15</accession>
<proteinExistence type="predicted"/>
<dbReference type="KEGG" id="sat:SYN_01581"/>
<keyword evidence="2" id="KW-0378">Hydrolase</keyword>
<dbReference type="InterPro" id="IPR050410">
    <property type="entry name" value="CCR4/nocturin_mRNA_transcr"/>
</dbReference>
<keyword evidence="3" id="KW-1185">Reference proteome</keyword>
<protein>
    <submittedName>
        <fullName evidence="2">Endonuclease/exonuclease/phosphatase family protein</fullName>
    </submittedName>
</protein>
<sequence>MKIFKFDKKIINQTCWSVNWLSGFQSQLRSQEAKKSSFSDLSPDIGLKLNVMSFNIRRGTRQDGRNHWIYRRNLVREILNQYRPDVLGLQEALDFQMSEVCSMLPGYEKVGIGNLGGSRGLHNAIFYDATRFLISDEGTFWLSDAPDIPASKGWGNIIPRICTWARLVEKKSQQAFYFYNTHLDHISLRARKKSVILLTRHIHERPFTEPLVLTGDFNSRERSAAIQYLKGEVPLKIKIKAKVLNPVPLMDTFRVKYPDNRNIATFHGYRSYFFRFKIDYIFVSGSARVIDAEIIQRRWGKCYPSDHFPLLAHVDLPVNVGTPDARSFFEEAINY</sequence>
<evidence type="ECO:0000259" key="1">
    <source>
        <dbReference type="Pfam" id="PF03372"/>
    </source>
</evidence>
<dbReference type="InterPro" id="IPR036691">
    <property type="entry name" value="Endo/exonu/phosph_ase_sf"/>
</dbReference>
<feature type="domain" description="Endonuclease/exonuclease/phosphatase" evidence="1">
    <location>
        <begin position="52"/>
        <end position="307"/>
    </location>
</feature>
<dbReference type="InterPro" id="IPR005135">
    <property type="entry name" value="Endo/exonuclease/phosphatase"/>
</dbReference>
<dbReference type="GO" id="GO:0000175">
    <property type="term" value="F:3'-5'-RNA exonuclease activity"/>
    <property type="evidence" value="ECO:0007669"/>
    <property type="project" value="TreeGrafter"/>
</dbReference>
<dbReference type="eggNOG" id="COG3568">
    <property type="taxonomic scope" value="Bacteria"/>
</dbReference>
<dbReference type="HOGENOM" id="CLU_030508_1_0_7"/>
<dbReference type="EMBL" id="CP000252">
    <property type="protein sequence ID" value="ABC78274.1"/>
    <property type="molecule type" value="Genomic_DNA"/>
</dbReference>
<dbReference type="Pfam" id="PF03372">
    <property type="entry name" value="Exo_endo_phos"/>
    <property type="match status" value="1"/>
</dbReference>
<dbReference type="RefSeq" id="WP_011418293.1">
    <property type="nucleotide sequence ID" value="NC_007759.1"/>
</dbReference>
<dbReference type="AlphaFoldDB" id="Q2LW15"/>
<keyword evidence="2" id="KW-0540">Nuclease</keyword>
<dbReference type="Proteomes" id="UP000001933">
    <property type="component" value="Chromosome"/>
</dbReference>
<dbReference type="PANTHER" id="PTHR12121">
    <property type="entry name" value="CARBON CATABOLITE REPRESSOR PROTEIN 4"/>
    <property type="match status" value="1"/>
</dbReference>
<gene>
    <name evidence="2" type="ORF">SYN_01581</name>
</gene>
<dbReference type="InParanoid" id="Q2LW15"/>
<dbReference type="OrthoDB" id="9793162at2"/>
<evidence type="ECO:0000313" key="3">
    <source>
        <dbReference type="Proteomes" id="UP000001933"/>
    </source>
</evidence>
<organism evidence="2 3">
    <name type="scientific">Syntrophus aciditrophicus (strain SB)</name>
    <dbReference type="NCBI Taxonomy" id="56780"/>
    <lineage>
        <taxon>Bacteria</taxon>
        <taxon>Pseudomonadati</taxon>
        <taxon>Thermodesulfobacteriota</taxon>
        <taxon>Syntrophia</taxon>
        <taxon>Syntrophales</taxon>
        <taxon>Syntrophaceae</taxon>
        <taxon>Syntrophus</taxon>
    </lineage>
</organism>
<dbReference type="PANTHER" id="PTHR12121:SF36">
    <property type="entry name" value="ENDONUCLEASE_EXONUCLEASE_PHOSPHATASE DOMAIN-CONTAINING PROTEIN"/>
    <property type="match status" value="1"/>
</dbReference>
<dbReference type="GO" id="GO:0004519">
    <property type="term" value="F:endonuclease activity"/>
    <property type="evidence" value="ECO:0007669"/>
    <property type="project" value="UniProtKB-KW"/>
</dbReference>
<dbReference type="CDD" id="cd09083">
    <property type="entry name" value="EEP-1"/>
    <property type="match status" value="1"/>
</dbReference>
<evidence type="ECO:0000313" key="2">
    <source>
        <dbReference type="EMBL" id="ABC78274.1"/>
    </source>
</evidence>